<dbReference type="Proteomes" id="UP000322566">
    <property type="component" value="Segment"/>
</dbReference>
<proteinExistence type="predicted"/>
<accession>A0A4P8PKI5</accession>
<dbReference type="EMBL" id="MK249187">
    <property type="protein sequence ID" value="QCQ84899.1"/>
    <property type="molecule type" value="Genomic_DNA"/>
</dbReference>
<evidence type="ECO:0000313" key="2">
    <source>
        <dbReference type="EMBL" id="QCQ84899.1"/>
    </source>
</evidence>
<organism evidence="2">
    <name type="scientific">Blackfly microvirus SF02</name>
    <dbReference type="NCBI Taxonomy" id="2576452"/>
    <lineage>
        <taxon>Viruses</taxon>
        <taxon>Monodnaviria</taxon>
        <taxon>Sangervirae</taxon>
        <taxon>Phixviricota</taxon>
        <taxon>Malgrandaviricetes</taxon>
        <taxon>Petitvirales</taxon>
        <taxon>Microviridae</taxon>
        <taxon>Microvirus</taxon>
    </lineage>
</organism>
<evidence type="ECO:0000256" key="1">
    <source>
        <dbReference type="SAM" id="MobiDB-lite"/>
    </source>
</evidence>
<reference evidence="2" key="1">
    <citation type="submission" date="2018-12" db="EMBL/GenBank/DDBJ databases">
        <title>Singled stranded DNA viruses identified in blackflies (Austrosimulium ungulatum) sampled in New Zealand.</title>
        <authorList>
            <person name="Kraberger S."/>
            <person name="Fontenele R.S."/>
            <person name="Schmidlin K."/>
            <person name="Walters M."/>
            <person name="Varsani A."/>
        </authorList>
    </citation>
    <scope>NUCLEOTIDE SEQUENCE [LARGE SCALE GENOMIC DNA]</scope>
    <source>
        <strain evidence="2">120</strain>
    </source>
</reference>
<name>A0A4P8PKI5_9VIRU</name>
<sequence length="316" mass="33165">MGEANAGLWRSWPHRSLLTMDPITMGMLASTALSTGGSLLGGMMGQSGQAATNAQQMAQYQQTMQFNSEQAQINRDWQERMSSTSYQRGMADMKAAGLNPILAANLGGASTPGGAAGSISPMGPLGNAGAAMGAGVASAGQAAGQFLERKIAAEKVTADTEVSKANKTLTEALNVKAGQETATSAAQQKMHEENTRNITADTLYKNAQTVIAGHDATTAYQKSRLATREADDRDKYGPGFAGDTTAAGARIIGTVDKWGREFGDTATRAVGDIIDKFRSRTSPSDVQTNWDRLNKKIGGNAGESGPGLVIDMKRKR</sequence>
<feature type="region of interest" description="Disordered" evidence="1">
    <location>
        <begin position="293"/>
        <end position="316"/>
    </location>
</feature>
<protein>
    <submittedName>
        <fullName evidence="2">DNA pilot protein</fullName>
    </submittedName>
</protein>